<organism evidence="3 4">
    <name type="scientific">Streptomyces cathayae</name>
    <dbReference type="NCBI Taxonomy" id="3031124"/>
    <lineage>
        <taxon>Bacteria</taxon>
        <taxon>Bacillati</taxon>
        <taxon>Actinomycetota</taxon>
        <taxon>Actinomycetes</taxon>
        <taxon>Kitasatosporales</taxon>
        <taxon>Streptomycetaceae</taxon>
        <taxon>Streptomyces</taxon>
    </lineage>
</organism>
<dbReference type="CDD" id="cd02440">
    <property type="entry name" value="AdoMet_MTases"/>
    <property type="match status" value="1"/>
</dbReference>
<dbReference type="InterPro" id="IPR029063">
    <property type="entry name" value="SAM-dependent_MTases_sf"/>
</dbReference>
<proteinExistence type="predicted"/>
<keyword evidence="2" id="KW-0812">Transmembrane</keyword>
<dbReference type="SUPFAM" id="SSF53335">
    <property type="entry name" value="S-adenosyl-L-methionine-dependent methyltransferases"/>
    <property type="match status" value="1"/>
</dbReference>
<evidence type="ECO:0000256" key="2">
    <source>
        <dbReference type="SAM" id="Phobius"/>
    </source>
</evidence>
<keyword evidence="3" id="KW-0808">Transferase</keyword>
<keyword evidence="3" id="KW-0489">Methyltransferase</keyword>
<evidence type="ECO:0000313" key="4">
    <source>
        <dbReference type="Proteomes" id="UP001216440"/>
    </source>
</evidence>
<dbReference type="Proteomes" id="UP001216440">
    <property type="component" value="Chromosome"/>
</dbReference>
<feature type="transmembrane region" description="Helical" evidence="2">
    <location>
        <begin position="54"/>
        <end position="77"/>
    </location>
</feature>
<evidence type="ECO:0000313" key="3">
    <source>
        <dbReference type="EMBL" id="WGD39228.1"/>
    </source>
</evidence>
<keyword evidence="2" id="KW-0472">Membrane</keyword>
<dbReference type="EC" id="2.1.-.-" evidence="3"/>
<sequence>MVRLFAVRPLEGEIWLVGAAILHDLILLPLYSPADLSALSVLRHRATDAPTAPWINYLCVPAFLSSLLLLVWFPLILRLAVPYPGDTGLSDGGYLGRWPAITGVLFAASAPAFALRLRHAPPLRPLREPVYLRLTDGRRIRMPVHRRHARPTAADKTVLERCVGPVLDVGCGPGRLCRELLSQGVFALRGDIAPRAVALTSVLGGLALCRSVFDRLPAERGWQTLLLIDGDIGIGGYPRSLLHRCRDLIAPTGRLVIEVDPDDVEELCTVRFENLQGRSGPPLPWAQPRQADAVDDIGWTVSVDYIAVPDTSALQLARKQRAQPAPKGGQLLDHGEEALGAPGGNEASCAPSCT</sequence>
<dbReference type="EMBL" id="CP121682">
    <property type="protein sequence ID" value="WGD39228.1"/>
    <property type="molecule type" value="Genomic_DNA"/>
</dbReference>
<name>A0ABY8JV42_9ACTN</name>
<feature type="region of interest" description="Disordered" evidence="1">
    <location>
        <begin position="317"/>
        <end position="354"/>
    </location>
</feature>
<feature type="transmembrane region" description="Helical" evidence="2">
    <location>
        <begin position="97"/>
        <end position="117"/>
    </location>
</feature>
<dbReference type="GO" id="GO:0008168">
    <property type="term" value="F:methyltransferase activity"/>
    <property type="evidence" value="ECO:0007669"/>
    <property type="project" value="UniProtKB-KW"/>
</dbReference>
<gene>
    <name evidence="3" type="ORF">PYS65_03130</name>
</gene>
<reference evidence="3 4" key="1">
    <citation type="submission" date="2023-03" db="EMBL/GenBank/DDBJ databases">
        <authorList>
            <person name="Mo P."/>
        </authorList>
    </citation>
    <scope>NUCLEOTIDE SEQUENCE [LARGE SCALE GENOMIC DNA]</scope>
    <source>
        <strain evidence="3 4">HUAS 5</strain>
    </source>
</reference>
<protein>
    <submittedName>
        <fullName evidence="3">Class I SAM-dependent methyltransferase</fullName>
        <ecNumber evidence="3">2.1.-.-</ecNumber>
    </submittedName>
</protein>
<dbReference type="Gene3D" id="3.40.50.150">
    <property type="entry name" value="Vaccinia Virus protein VP39"/>
    <property type="match status" value="1"/>
</dbReference>
<keyword evidence="4" id="KW-1185">Reference proteome</keyword>
<dbReference type="RefSeq" id="WP_279332211.1">
    <property type="nucleotide sequence ID" value="NZ_CP121682.1"/>
</dbReference>
<dbReference type="GO" id="GO:0032259">
    <property type="term" value="P:methylation"/>
    <property type="evidence" value="ECO:0007669"/>
    <property type="project" value="UniProtKB-KW"/>
</dbReference>
<keyword evidence="2" id="KW-1133">Transmembrane helix</keyword>
<evidence type="ECO:0000256" key="1">
    <source>
        <dbReference type="SAM" id="MobiDB-lite"/>
    </source>
</evidence>
<accession>A0ABY8JV42</accession>